<evidence type="ECO:0000313" key="2">
    <source>
        <dbReference type="EMBL" id="GIJ85657.1"/>
    </source>
</evidence>
<feature type="region of interest" description="Disordered" evidence="1">
    <location>
        <begin position="1"/>
        <end position="42"/>
    </location>
</feature>
<comment type="caution">
    <text evidence="2">The sequence shown here is derived from an EMBL/GenBank/DDBJ whole genome shotgun (WGS) entry which is preliminary data.</text>
</comment>
<accession>A0A9P3ETG3</accession>
<reference evidence="2 3" key="1">
    <citation type="submission" date="2018-10" db="EMBL/GenBank/DDBJ databases">
        <title>Pan-genome distribution and transcriptional activeness of fungal secondary metabolism genes in Aspergillus section Fumigati.</title>
        <authorList>
            <person name="Takahashi H."/>
            <person name="Umemura M."/>
            <person name="Ninomiya A."/>
            <person name="Kusuya Y."/>
            <person name="Urayama S."/>
            <person name="Shimizu M."/>
            <person name="Watanabe A."/>
            <person name="Kamei K."/>
            <person name="Yaguchi T."/>
            <person name="Hagiwara D."/>
        </authorList>
    </citation>
    <scope>NUCLEOTIDE SEQUENCE [LARGE SCALE GENOMIC DNA]</scope>
    <source>
        <strain evidence="2 3">IFM 55266</strain>
    </source>
</reference>
<evidence type="ECO:0000256" key="1">
    <source>
        <dbReference type="SAM" id="MobiDB-lite"/>
    </source>
</evidence>
<protein>
    <submittedName>
        <fullName evidence="2">Uncharacterized protein</fullName>
    </submittedName>
</protein>
<dbReference type="GeneID" id="67003130"/>
<gene>
    <name evidence="2" type="ORF">Asppvi_004518</name>
</gene>
<dbReference type="RefSeq" id="XP_043156404.1">
    <property type="nucleotide sequence ID" value="XM_043300469.1"/>
</dbReference>
<proteinExistence type="predicted"/>
<feature type="compositionally biased region" description="Polar residues" evidence="1">
    <location>
        <begin position="21"/>
        <end position="42"/>
    </location>
</feature>
<dbReference type="AlphaFoldDB" id="A0A9P3ETG3"/>
<dbReference type="EMBL" id="BHVY01000003">
    <property type="protein sequence ID" value="GIJ85657.1"/>
    <property type="molecule type" value="Genomic_DNA"/>
</dbReference>
<name>A0A9P3ETG3_9EURO</name>
<sequence>MASPTEPIEDEFDPELLTAIPDNSKTTIPEGRATQNEPELSYVRTQKVQANRAVPPASEEPKLSKLGHQALLNKGMGAVPIGTFKPDHITDPHQAAKGRQAMKFALQPLVGHSEEGTLAGRRELVVRKFIGRRPLVILMALEPTYVKFEKWQLVPPNAPRPVTRAYIDQQGRYNTALLAHSLTPSWNSDVPMSSAIVQLDLPELPSLLRTPWSYAEQFKISSKSYTLV</sequence>
<organism evidence="2 3">
    <name type="scientific">Aspergillus pseudoviridinutans</name>
    <dbReference type="NCBI Taxonomy" id="1517512"/>
    <lineage>
        <taxon>Eukaryota</taxon>
        <taxon>Fungi</taxon>
        <taxon>Dikarya</taxon>
        <taxon>Ascomycota</taxon>
        <taxon>Pezizomycotina</taxon>
        <taxon>Eurotiomycetes</taxon>
        <taxon>Eurotiomycetidae</taxon>
        <taxon>Eurotiales</taxon>
        <taxon>Aspergillaceae</taxon>
        <taxon>Aspergillus</taxon>
        <taxon>Aspergillus subgen. Fumigati</taxon>
    </lineage>
</organism>
<dbReference type="Proteomes" id="UP001043456">
    <property type="component" value="Unassembled WGS sequence"/>
</dbReference>
<evidence type="ECO:0000313" key="3">
    <source>
        <dbReference type="Proteomes" id="UP001043456"/>
    </source>
</evidence>
<dbReference type="OrthoDB" id="76567at2759"/>
<keyword evidence="3" id="KW-1185">Reference proteome</keyword>